<reference evidence="1" key="1">
    <citation type="submission" date="2014-11" db="EMBL/GenBank/DDBJ databases">
        <authorList>
            <person name="Amaro Gonzalez C."/>
        </authorList>
    </citation>
    <scope>NUCLEOTIDE SEQUENCE</scope>
</reference>
<organism evidence="1">
    <name type="scientific">Anguilla anguilla</name>
    <name type="common">European freshwater eel</name>
    <name type="synonym">Muraena anguilla</name>
    <dbReference type="NCBI Taxonomy" id="7936"/>
    <lineage>
        <taxon>Eukaryota</taxon>
        <taxon>Metazoa</taxon>
        <taxon>Chordata</taxon>
        <taxon>Craniata</taxon>
        <taxon>Vertebrata</taxon>
        <taxon>Euteleostomi</taxon>
        <taxon>Actinopterygii</taxon>
        <taxon>Neopterygii</taxon>
        <taxon>Teleostei</taxon>
        <taxon>Anguilliformes</taxon>
        <taxon>Anguillidae</taxon>
        <taxon>Anguilla</taxon>
    </lineage>
</organism>
<dbReference type="AlphaFoldDB" id="A0A0E9Q5J6"/>
<evidence type="ECO:0000313" key="1">
    <source>
        <dbReference type="EMBL" id="JAH11620.1"/>
    </source>
</evidence>
<sequence length="36" mass="3887">MIAASTGRIGATSNSFLRVSEQRMGKYAQLSKKNGQ</sequence>
<proteinExistence type="predicted"/>
<protein>
    <submittedName>
        <fullName evidence="1">Uncharacterized protein</fullName>
    </submittedName>
</protein>
<name>A0A0E9Q5J6_ANGAN</name>
<accession>A0A0E9Q5J6</accession>
<dbReference type="EMBL" id="GBXM01096957">
    <property type="protein sequence ID" value="JAH11620.1"/>
    <property type="molecule type" value="Transcribed_RNA"/>
</dbReference>
<reference evidence="1" key="2">
    <citation type="journal article" date="2015" name="Fish Shellfish Immunol.">
        <title>Early steps in the European eel (Anguilla anguilla)-Vibrio vulnificus interaction in the gills: Role of the RtxA13 toxin.</title>
        <authorList>
            <person name="Callol A."/>
            <person name="Pajuelo D."/>
            <person name="Ebbesson L."/>
            <person name="Teles M."/>
            <person name="MacKenzie S."/>
            <person name="Amaro C."/>
        </authorList>
    </citation>
    <scope>NUCLEOTIDE SEQUENCE</scope>
</reference>